<evidence type="ECO:0000313" key="7">
    <source>
        <dbReference type="EMBL" id="MBZ9610871.1"/>
    </source>
</evidence>
<dbReference type="PANTHER" id="PTHR32322">
    <property type="entry name" value="INNER MEMBRANE TRANSPORTER"/>
    <property type="match status" value="1"/>
</dbReference>
<sequence length="323" mass="35291">MHTTTGNSLFGLLLALTTAVLWGMLPIALKILLDVMSANAITAIRFLAAAVIVGIWLAARAKLPAATVLRLPKVAWLMVIAVVGLLSNYIMYLSGLNFLSAETGQVVIQLAPFLMMLGGVVIFKERLLLWQKVGALLLVTGLLLFFNERLVQLVLQAGNETLGVLLIIAAAVTWAAYALAQKQLLVHYSSKQIMYLLYVAGTVAFIPVSDFTPLLTMSQLHWALLIFCCLNTVVAYGAFAEALHHWEASKVSAVLAVTPLFTILFANIVGWLFPAYLAPQQLNVWSWLGAILVVLGSALTALAPQFVEYRTARKVRKLQRDVF</sequence>
<protein>
    <submittedName>
        <fullName evidence="7">DMT family transporter</fullName>
    </submittedName>
</protein>
<feature type="transmembrane region" description="Helical" evidence="5">
    <location>
        <begin position="251"/>
        <end position="273"/>
    </location>
</feature>
<dbReference type="PANTHER" id="PTHR32322:SF9">
    <property type="entry name" value="AMINO-ACID METABOLITE EFFLUX PUMP-RELATED"/>
    <property type="match status" value="1"/>
</dbReference>
<proteinExistence type="predicted"/>
<evidence type="ECO:0000313" key="8">
    <source>
        <dbReference type="Proteomes" id="UP000663814"/>
    </source>
</evidence>
<evidence type="ECO:0000256" key="4">
    <source>
        <dbReference type="ARBA" id="ARBA00023136"/>
    </source>
</evidence>
<feature type="transmembrane region" description="Helical" evidence="5">
    <location>
        <begin position="71"/>
        <end position="92"/>
    </location>
</feature>
<dbReference type="InterPro" id="IPR037185">
    <property type="entry name" value="EmrE-like"/>
</dbReference>
<evidence type="ECO:0000256" key="1">
    <source>
        <dbReference type="ARBA" id="ARBA00004141"/>
    </source>
</evidence>
<evidence type="ECO:0000259" key="6">
    <source>
        <dbReference type="Pfam" id="PF00892"/>
    </source>
</evidence>
<comment type="subcellular location">
    <subcellularLocation>
        <location evidence="1">Membrane</location>
        <topology evidence="1">Multi-pass membrane protein</topology>
    </subcellularLocation>
</comment>
<feature type="transmembrane region" description="Helical" evidence="5">
    <location>
        <begin position="39"/>
        <end position="59"/>
    </location>
</feature>
<feature type="domain" description="EamA" evidence="6">
    <location>
        <begin position="10"/>
        <end position="146"/>
    </location>
</feature>
<keyword evidence="2 5" id="KW-0812">Transmembrane</keyword>
<dbReference type="SUPFAM" id="SSF103481">
    <property type="entry name" value="Multidrug resistance efflux transporter EmrE"/>
    <property type="match status" value="2"/>
</dbReference>
<reference evidence="7 8" key="1">
    <citation type="submission" date="2020-12" db="EMBL/GenBank/DDBJ databases">
        <authorList>
            <person name="Ruan W."/>
            <person name="Khan S.A."/>
            <person name="Jeon C.O."/>
        </authorList>
    </citation>
    <scope>NUCLEOTIDE SEQUENCE [LARGE SCALE GENOMIC DNA]</scope>
    <source>
        <strain evidence="7 8">MA-13</strain>
    </source>
</reference>
<keyword evidence="3 5" id="KW-1133">Transmembrane helix</keyword>
<feature type="domain" description="EamA" evidence="6">
    <location>
        <begin position="162"/>
        <end position="300"/>
    </location>
</feature>
<gene>
    <name evidence="7" type="ORF">I4W93_004625</name>
</gene>
<dbReference type="Proteomes" id="UP000663814">
    <property type="component" value="Unassembled WGS sequence"/>
</dbReference>
<dbReference type="InterPro" id="IPR000620">
    <property type="entry name" value="EamA_dom"/>
</dbReference>
<feature type="transmembrane region" description="Helical" evidence="5">
    <location>
        <begin position="220"/>
        <end position="239"/>
    </location>
</feature>
<keyword evidence="4 5" id="KW-0472">Membrane</keyword>
<feature type="transmembrane region" description="Helical" evidence="5">
    <location>
        <begin position="285"/>
        <end position="307"/>
    </location>
</feature>
<keyword evidence="8" id="KW-1185">Reference proteome</keyword>
<evidence type="ECO:0000256" key="2">
    <source>
        <dbReference type="ARBA" id="ARBA00022692"/>
    </source>
</evidence>
<dbReference type="InterPro" id="IPR050638">
    <property type="entry name" value="AA-Vitamin_Transporters"/>
</dbReference>
<feature type="transmembrane region" description="Helical" evidence="5">
    <location>
        <begin position="135"/>
        <end position="155"/>
    </location>
</feature>
<organism evidence="7 8">
    <name type="scientific">Rheinheimera maricola</name>
    <dbReference type="NCBI Taxonomy" id="2793282"/>
    <lineage>
        <taxon>Bacteria</taxon>
        <taxon>Pseudomonadati</taxon>
        <taxon>Pseudomonadota</taxon>
        <taxon>Gammaproteobacteria</taxon>
        <taxon>Chromatiales</taxon>
        <taxon>Chromatiaceae</taxon>
        <taxon>Rheinheimera</taxon>
    </lineage>
</organism>
<reference evidence="7 8" key="2">
    <citation type="submission" date="2021-08" db="EMBL/GenBank/DDBJ databases">
        <title>Rheinheimera aquimaris sp. nov., isolated from seawater of the East Sea in Korea.</title>
        <authorList>
            <person name="Kim K.H."/>
            <person name="Wenting R."/>
            <person name="Kim K.R."/>
            <person name="Jeon C.O."/>
        </authorList>
    </citation>
    <scope>NUCLEOTIDE SEQUENCE [LARGE SCALE GENOMIC DNA]</scope>
    <source>
        <strain evidence="7 8">MA-13</strain>
    </source>
</reference>
<evidence type="ECO:0000256" key="3">
    <source>
        <dbReference type="ARBA" id="ARBA00022989"/>
    </source>
</evidence>
<feature type="transmembrane region" description="Helical" evidence="5">
    <location>
        <begin position="12"/>
        <end position="33"/>
    </location>
</feature>
<dbReference type="RefSeq" id="WP_205310551.1">
    <property type="nucleotide sequence ID" value="NZ_JAERPS020000001.1"/>
</dbReference>
<name>A0ABS7X5Q0_9GAMM</name>
<feature type="transmembrane region" description="Helical" evidence="5">
    <location>
        <begin position="192"/>
        <end position="208"/>
    </location>
</feature>
<dbReference type="EMBL" id="JAERPS020000001">
    <property type="protein sequence ID" value="MBZ9610871.1"/>
    <property type="molecule type" value="Genomic_DNA"/>
</dbReference>
<feature type="transmembrane region" description="Helical" evidence="5">
    <location>
        <begin position="161"/>
        <end position="180"/>
    </location>
</feature>
<dbReference type="Pfam" id="PF00892">
    <property type="entry name" value="EamA"/>
    <property type="match status" value="2"/>
</dbReference>
<accession>A0ABS7X5Q0</accession>
<evidence type="ECO:0000256" key="5">
    <source>
        <dbReference type="SAM" id="Phobius"/>
    </source>
</evidence>
<comment type="caution">
    <text evidence="7">The sequence shown here is derived from an EMBL/GenBank/DDBJ whole genome shotgun (WGS) entry which is preliminary data.</text>
</comment>
<feature type="transmembrane region" description="Helical" evidence="5">
    <location>
        <begin position="104"/>
        <end position="123"/>
    </location>
</feature>